<sequence length="433" mass="46689">MPEAMTGRGWEARLGTRWVQLILGVIAMMAISSPQYVWTLFVKPLQSSVGGGLAVIQVTFAILVVLQTWLSPLQGYLIERFGPRKLISIGAILTGSSWIFAAYAHDILSIYLSYGVLGGIGTGIIYVGVVGLMVRWFPDRRGMAAGMVAAGYGFGAAITTFPISTMINKSGYEYTLIIFGVLLGGITLLAAQGLRLPPAGFVQTVAVATVNRQNRRNVGPGEMLKTPVFWLLFFMMVLMSTGGLMVISQMGAFAADFGVAKTLVFGLAALPLALTLDRITNGFTRPFFGWISDNIGRENTMGIAFLLEAMAIFLLFSFHENAAVFVVLTGLVFFGWGEIFSLFPSTLTDTFGTEHATTNYGFLYMAQGVGSVLGGPLAALLHESTGSWMPVFGSIIVLDIITALLALLVLRPMRQRWLDRVNAPATRVVPANA</sequence>
<keyword evidence="2" id="KW-1185">Reference proteome</keyword>
<dbReference type="Proteomes" id="UP000271650">
    <property type="component" value="Chromosome"/>
</dbReference>
<organism evidence="1 2">
    <name type="scientific">Acidithiobacillus sulfuriphilus</name>
    <dbReference type="NCBI Taxonomy" id="1867749"/>
    <lineage>
        <taxon>Bacteria</taxon>
        <taxon>Pseudomonadati</taxon>
        <taxon>Pseudomonadota</taxon>
        <taxon>Acidithiobacillia</taxon>
        <taxon>Acidithiobacillales</taxon>
        <taxon>Acidithiobacillaceae</taxon>
        <taxon>Acidithiobacillus</taxon>
    </lineage>
</organism>
<gene>
    <name evidence="1" type="primary">oxlT</name>
    <name evidence="1" type="ORF">EC580_013935</name>
</gene>
<accession>A0ACD5HMS4</accession>
<dbReference type="EMBL" id="CP127527">
    <property type="protein sequence ID" value="XRI77037.1"/>
    <property type="molecule type" value="Genomic_DNA"/>
</dbReference>
<proteinExistence type="predicted"/>
<reference evidence="1 2" key="1">
    <citation type="journal article" date="2019" name="Int. J. Syst. Evol. Microbiol.">
        <title>Acidithiobacillus sulfuriphilus sp. nov.: an extremely acidophilic sulfur-oxidizing chemolithotroph isolated from a neutral pH environment.</title>
        <authorList>
            <person name="Falagan C."/>
            <person name="Moya-Beltran A."/>
            <person name="Castro M."/>
            <person name="Quatrini R."/>
            <person name="Johnson D.B."/>
        </authorList>
    </citation>
    <scope>NUCLEOTIDE SEQUENCE [LARGE SCALE GENOMIC DNA]</scope>
    <source>
        <strain evidence="1 2">CJ-2</strain>
    </source>
</reference>
<evidence type="ECO:0000313" key="2">
    <source>
        <dbReference type="Proteomes" id="UP000271650"/>
    </source>
</evidence>
<evidence type="ECO:0000313" key="1">
    <source>
        <dbReference type="EMBL" id="XRI77037.1"/>
    </source>
</evidence>
<protein>
    <submittedName>
        <fullName evidence="1">Oxalate/formate MFS antiporter</fullName>
    </submittedName>
</protein>
<name>A0ACD5HMS4_9PROT</name>